<dbReference type="Proteomes" id="UP000095286">
    <property type="component" value="Unplaced"/>
</dbReference>
<reference evidence="2" key="1">
    <citation type="submission" date="2016-11" db="UniProtKB">
        <authorList>
            <consortium name="WormBaseParasite"/>
        </authorList>
    </citation>
    <scope>IDENTIFICATION</scope>
    <source>
        <strain evidence="2">KR3021</strain>
    </source>
</reference>
<protein>
    <submittedName>
        <fullName evidence="2">Calponin-homology (CH) domain-containing protein</fullName>
    </submittedName>
</protein>
<evidence type="ECO:0000313" key="1">
    <source>
        <dbReference type="Proteomes" id="UP000095286"/>
    </source>
</evidence>
<dbReference type="WBParaSite" id="RSKR_0001080800.1">
    <property type="protein sequence ID" value="RSKR_0001080800.1"/>
    <property type="gene ID" value="RSKR_0001080800"/>
</dbReference>
<accession>A0AC35UDU8</accession>
<organism evidence="1 2">
    <name type="scientific">Rhabditophanes sp. KR3021</name>
    <dbReference type="NCBI Taxonomy" id="114890"/>
    <lineage>
        <taxon>Eukaryota</taxon>
        <taxon>Metazoa</taxon>
        <taxon>Ecdysozoa</taxon>
        <taxon>Nematoda</taxon>
        <taxon>Chromadorea</taxon>
        <taxon>Rhabditida</taxon>
        <taxon>Tylenchina</taxon>
        <taxon>Panagrolaimomorpha</taxon>
        <taxon>Strongyloidoidea</taxon>
        <taxon>Alloionematidae</taxon>
        <taxon>Rhabditophanes</taxon>
    </lineage>
</organism>
<sequence>MSNNQNNHPSPFSPIPNAGYGCDYSSDYTQATLKDNECLVYYEENRDRCRDERDRIQKKTFTKWVNKHLQKTDRSLQDLFTDLSDGHNLIALLEVLTSEKLIKFVNIRPEDILEGNPKLTLGLIWTIILNYQVSIIKTRQKELRCLEALAATNAASPHSAIFANPNNNFGNSQKATRKHEVNGQTVSDDNYQTQQQIGNGNEARDGLGSRGVGGGGGFQQQPHYPSPGPPPLSTSNALYRDTQFSRNEDSTYHGGSHYRPLDGRYPPPDITTTYGTPTGGNYSVNRTYDTAHSTNLGQGFSESSSYETREHYERKVQRVKKTRGERERNSFRSKNKFAIKNVSEVLANSDNVSARDALLQWARKTTAGYPGVNVTNFTSSWKDGLAFNAILHRYRPNLINWNGISEKDVNARVRLDNAFNAADQEFGVSKLLDAEDVDCDNPDEKSVITYVSSLYNALPHLDELSRYVNAMENYIAKGYEFRKWVLDATHLMDDRHSQLSYPQLMDLLSDLTKFTEEDLPLKAATKASLTNQYHDLVETLGKTNHFNIPDDVSAHALDEVWDRLLRAMVLRTTELNQAAGVEDDLNDLISRLSRGIGITNEQLDLLLARIEDVDSRADSIQAVEADRLIRDIINELENLKHPIDGFYEDVDTLKNHDHPEADDFYKQVYGLHQRREAYLNRIGGETLSRLNSRTETLRRETSQRLQQQRESVFSKVEECIEWVRVRMDGLDNMNFKQELGALDELFENHKLDNRDIQDFRQDVDECISHQAKVSAEDSEEYCHLLRTLESEYQQLRDLSAGRMLDLDSLIAFLRAAQLEVQWIGEREDIEVSRNWSDINQLDTPMLQNYYKQLLHEIELREKQFNDIHNQGAALINQRHPAVELIDSYLRLMQEQWDWLLQLASCYEVHLRDALNLKTFNEDADKVEEWMKVQSDVLERSYLHSDFSLDEGEKYLAELNEMKDMINKYQSLLMALTEKASQISPLWQRGQKMEKRIYVTANCDYVRKEITIRAGDEVTLVSNSDMIWWDVIGVDGVHARVPSVVFRIPPPDGRLTSYLQRLHAFIERLRKLWEKKHRLVRYNMILNTMRTVREWSLEDFMAIDPDQRDAIIKALNEDAMKLLSEMDPSDPLAMRLKEELRLVNEHFYNLLNQSQRPPEPDYSNQFDDSFNELARKLEEAWKKLSERVKEPVASKMSTLEQHVNDHKAFEDFLQSLDTEVSNVKELFRQIVNPTPNQRVNNDFLSERWENLWDLSKMYVDRLKALELVLNGMGEVDDMVKQHELTLASFDDLPADHAKLRGAQSQLVQLSMRLQQERGVVDNLNRNIVVLRQHAARTRFNDPKHPDVDRLDEQVQKLTVRWENVNSQVEERVRAVESLLQVEMTYRSEYDTEISWLDRVEGTINKLRRPEELAPEEYQRQLDTLIGEYSQLQERMEAIQKVNREGGKFIRDARAYDNNLEMFLESIVDIHGPATRALFLRQTPQPKNGAEQEEEDRRRAEEEEKRRAFEAARKKALEEADRLRREREEAEKARKAREEADRLRKLKEAEEEAERKRREEEERRRREEEERKRREAEDAERRRRQEEADRRRRQEEEDERKRREQDEADRRRRQQEDEAERKRREEEEKRRRDAERKRQEDEDRRRKEEAERRRRQEEEDEERRRREAEKPKIPVINVNQAFSMHQGSNEDEMDEFENVKDLPDRAKITEHEDESNMYQEETLVKTQYYEMEGKLNKKSSEILSFVEELRQGLLDLHSTGSDYFDLKSGSKFSLEEAVTKGHIAGVFQDILNKEHGIFHPETRQSLTLLEAIKIGLYDPDTRQLKDIESGKVLSMIDWSMKKIVSNEKSSALIKTGILKIPPMSLSSAIEQGVLDVESGQFTFKFSGESLSLRDAIFNGYVEIMKPENLMIRITLSDALEHGFINGASGEFKDKNSDDKFTLRDACSKKMNILNMHVPEFINTSDLKRLPLNEALARNVINTRTGTFTDRSKNTDLTLYTAQDGGLIGKPLTLREIIQKQKLDTTNHFIDKGTNQRFTLLQAIEAHVIDPYVRHIVDPVEKEVISLSDALERGIITAEGKYCILNESKTITLMEAYHEDLLTKRARHTIFDVKGIMNTETGSMVNFNEAVQLGIMIPQAERIIDIVSKESVSVKEADQRGLIDTVLQELLLTPIGVKDASGVEMNVIRAVAKEIIDPIQGVFIDKPRQRELSVGEAYQDGLIHLRGAMKLTAFLDISPNFITSVKKIDASRRISRPGQHQVLREGQIKITLAQAMKDGLIDSRTQRFRQGDIDVSLDEALIQGLLSTDSEWIVPARSEGAGPTIEEKVDESMTETAQQLAPKVYPDRNVEESVTTVKRVKRTETSALGGPGGGVSLYRAVTGGKGAVEVPAKGYHFREAERKGFLNSATGIVIPPTTDKELTLEDAINIGFLDGDSITFTDPKSRRTLTATEAIDLKVMDKTGAVTHAGSKLTLQQAIEKNIVHVSHEPPATITAHGGKKVIQFATGNGAVVSFKQIGVPVIEETETSWTFDSASGELVDLSTNERLDLDRALATGKLTYEEMRVRDTQSGREMSFVEAESWGIVNAQSSYYLDKTTGSRLSFTEAARQHKMYPSGGNVENAGDAIHTTVKVQTRSEVSKKEAVSAGPNQFAGHTIGKLVASGNFDPITGRFNDPDTNQQSTLKSLIMKGILNPYNTRVVDKREGRELSLLDAIQENLVDDINGSVVDTTTQKTLDFKSAISQGLVIDNSAKDSFEDSLVSGRLSMTTGFYTSPEGSKMHVAEAIKKQLLDGNSLLVKDPATGHSMTYSEGVTKKMIDPSTGYITNTRTEEKTSLQEAMTTGGVSAAGSKPVSSYSTPKQNAQRLVEQRLQFTPEISETSGAVALRETPSHKVVDFGDGKQVTVKVVRGEDGVEKGEYFDEKSGMKFTVQLNNDPFVTETKTTVKSTAQVQSVDLQPYAEFVGVDRIRDKRSNRIMSLADAERLGLAHVDKKGKKTTKTYTAIRSNYVNAINKGVFDSNGDKISLQDAICAGIIDIQKLTYQTPKSGVLSLSQAANSGLIDITLSEILSKGVNNPANGERISVLKAIEVGIIDKRNGTVKNPFTQQKLTWIDIVKDVFTSLTSEGIYDPTKGYGIPIASALVEGLIDTTSKKYVNTISGEKMSLDDAKNAGLIDSASYKALTEPFITSYKTKANISLIDAVDEGIFDPRNRTVSLNEFTVTPIGDAVNQGHISREMGEMLNRNQKMSFADALGKGIIDVVHDTFTDPSNGVKMTIASAVAKGYIDAVEKIDKPDEKNLAVVVYSDEFDEKSGRIRDRETGLNLTFKDAVHRGIIDPDSLIHDVDKSQTMTILEALKEKIVDSDGKFTDHSSGRKYLLSEGVTYGLLALIRSPMEAAQAVTEAVKKRESEGYKFKIETLPDTQRLSGNGGPKWRGSETSVKLTPTRLEPGMSQKMRQSIPEDIRGSRAQSMIEDPQAYADLQYNFLESLRKSQLDVEEPILQNPATSQRISIREAAESGLLDVQTGQIVHPKTGRRYSIPQAIHMGILRSEPGEMIMRHLNESLDGLTNPKQTTETSNVNDEDGTGSSWTRTVKWSGNPADLRTEHPNIQTSYTVHRSSSHFDSNQ</sequence>
<name>A0AC35UDU8_9BILA</name>
<proteinExistence type="predicted"/>
<evidence type="ECO:0000313" key="2">
    <source>
        <dbReference type="WBParaSite" id="RSKR_0001080800.1"/>
    </source>
</evidence>